<dbReference type="AlphaFoldDB" id="A0A380P046"/>
<accession>A0A380P046</accession>
<name>A0A380P046_STRGR</name>
<dbReference type="EMBL" id="UHID01000006">
    <property type="protein sequence ID" value="SUP58115.1"/>
    <property type="molecule type" value="Genomic_DNA"/>
</dbReference>
<dbReference type="Proteomes" id="UP000254150">
    <property type="component" value="Unassembled WGS sequence"/>
</dbReference>
<organism evidence="1 2">
    <name type="scientific">Streptomyces griseus</name>
    <dbReference type="NCBI Taxonomy" id="1911"/>
    <lineage>
        <taxon>Bacteria</taxon>
        <taxon>Bacillati</taxon>
        <taxon>Actinomycetota</taxon>
        <taxon>Actinomycetes</taxon>
        <taxon>Kitasatosporales</taxon>
        <taxon>Streptomycetaceae</taxon>
        <taxon>Streptomyces</taxon>
    </lineage>
</organism>
<protein>
    <submittedName>
        <fullName evidence="1">Uncharacterized protein</fullName>
    </submittedName>
</protein>
<sequence>MTAALCCRHHPGATRRNRSNARTASAAFPMSVCARATSSSQARQDGGVSRLSLMPLASVNASSGRSFCRRAADSSDPLLGPMIANSVA</sequence>
<gene>
    <name evidence="1" type="ORF">NCTC7807_03537</name>
</gene>
<evidence type="ECO:0000313" key="1">
    <source>
        <dbReference type="EMBL" id="SUP58115.1"/>
    </source>
</evidence>
<reference evidence="1 2" key="1">
    <citation type="submission" date="2018-06" db="EMBL/GenBank/DDBJ databases">
        <authorList>
            <consortium name="Pathogen Informatics"/>
            <person name="Doyle S."/>
        </authorList>
    </citation>
    <scope>NUCLEOTIDE SEQUENCE [LARGE SCALE GENOMIC DNA]</scope>
    <source>
        <strain evidence="1 2">NCTC7807</strain>
    </source>
</reference>
<proteinExistence type="predicted"/>
<evidence type="ECO:0000313" key="2">
    <source>
        <dbReference type="Proteomes" id="UP000254150"/>
    </source>
</evidence>